<comment type="caution">
    <text evidence="3">The sequence shown here is derived from an EMBL/GenBank/DDBJ whole genome shotgun (WGS) entry which is preliminary data.</text>
</comment>
<proteinExistence type="predicted"/>
<dbReference type="Proteomes" id="UP001168537">
    <property type="component" value="Unassembled WGS sequence"/>
</dbReference>
<feature type="compositionally biased region" description="Low complexity" evidence="1">
    <location>
        <begin position="22"/>
        <end position="33"/>
    </location>
</feature>
<evidence type="ECO:0000313" key="4">
    <source>
        <dbReference type="Proteomes" id="UP001168537"/>
    </source>
</evidence>
<organism evidence="3 4">
    <name type="scientific">Nocardioides abyssi</name>
    <dbReference type="NCBI Taxonomy" id="3058370"/>
    <lineage>
        <taxon>Bacteria</taxon>
        <taxon>Bacillati</taxon>
        <taxon>Actinomycetota</taxon>
        <taxon>Actinomycetes</taxon>
        <taxon>Propionibacteriales</taxon>
        <taxon>Nocardioidaceae</taxon>
        <taxon>Nocardioides</taxon>
    </lineage>
</organism>
<dbReference type="PROSITE" id="PS51257">
    <property type="entry name" value="PROKAR_LIPOPROTEIN"/>
    <property type="match status" value="1"/>
</dbReference>
<feature type="signal peptide" evidence="2">
    <location>
        <begin position="1"/>
        <end position="18"/>
    </location>
</feature>
<evidence type="ECO:0000256" key="2">
    <source>
        <dbReference type="SAM" id="SignalP"/>
    </source>
</evidence>
<dbReference type="RefSeq" id="WP_300959814.1">
    <property type="nucleotide sequence ID" value="NZ_JAUHJR010000002.1"/>
</dbReference>
<evidence type="ECO:0000256" key="1">
    <source>
        <dbReference type="SAM" id="MobiDB-lite"/>
    </source>
</evidence>
<sequence length="185" mass="19109">MRRALLVVPLLLLPGALAGCSGDDPDGSTSGDSPHGETSPAVAAWNPCDDVGPEEVGALLGAEVTEEDGEPGAMRCTYLPVEEGGATLDVNYLWFDGSFADAWETIGDDIAGRVHDVDVPTADAARTVVQVTDDAVVVSGFVQTGGLIESVNAIVLDPGERDRVVRATEGLLRLLSERAPARAGG</sequence>
<evidence type="ECO:0008006" key="5">
    <source>
        <dbReference type="Google" id="ProtNLM"/>
    </source>
</evidence>
<keyword evidence="2" id="KW-0732">Signal</keyword>
<keyword evidence="4" id="KW-1185">Reference proteome</keyword>
<evidence type="ECO:0000313" key="3">
    <source>
        <dbReference type="EMBL" id="MDN4160928.1"/>
    </source>
</evidence>
<feature type="chain" id="PRO_5046823633" description="DUF3558 domain-containing protein" evidence="2">
    <location>
        <begin position="19"/>
        <end position="185"/>
    </location>
</feature>
<gene>
    <name evidence="3" type="ORF">QWY29_06135</name>
</gene>
<protein>
    <recommendedName>
        <fullName evidence="5">DUF3558 domain-containing protein</fullName>
    </recommendedName>
</protein>
<reference evidence="3" key="1">
    <citation type="submission" date="2023-06" db="EMBL/GenBank/DDBJ databases">
        <title>Draft genome sequence of Nocardioides sp. SOB72.</title>
        <authorList>
            <person name="Zhang G."/>
        </authorList>
    </citation>
    <scope>NUCLEOTIDE SEQUENCE</scope>
    <source>
        <strain evidence="3">SOB72</strain>
    </source>
</reference>
<accession>A0ABT8ES01</accession>
<dbReference type="EMBL" id="JAUHJR010000002">
    <property type="protein sequence ID" value="MDN4160928.1"/>
    <property type="molecule type" value="Genomic_DNA"/>
</dbReference>
<name>A0ABT8ES01_9ACTN</name>
<feature type="region of interest" description="Disordered" evidence="1">
    <location>
        <begin position="22"/>
        <end position="43"/>
    </location>
</feature>